<dbReference type="SUPFAM" id="SSF75217">
    <property type="entry name" value="alpha/beta knot"/>
    <property type="match status" value="1"/>
</dbReference>
<dbReference type="InterPro" id="IPR029026">
    <property type="entry name" value="tRNA_m1G_MTases_N"/>
</dbReference>
<comment type="caution">
    <text evidence="4">The sequence shown here is derived from an EMBL/GenBank/DDBJ whole genome shotgun (WGS) entry which is preliminary data.</text>
</comment>
<dbReference type="SMART" id="SM00967">
    <property type="entry name" value="SpoU_sub_bind"/>
    <property type="match status" value="1"/>
</dbReference>
<evidence type="ECO:0000256" key="1">
    <source>
        <dbReference type="ARBA" id="ARBA00022603"/>
    </source>
</evidence>
<dbReference type="GO" id="GO:0003723">
    <property type="term" value="F:RNA binding"/>
    <property type="evidence" value="ECO:0007669"/>
    <property type="project" value="InterPro"/>
</dbReference>
<sequence>MWIYGRNPVLEAAREGGVRRVLVARGVERKFLKKLEAAGISYELVPRIELDQLVRTTHHQGIVAEIEEIRLAGPDAPLRLARERGELPLLVLLDGITDPRNYGAILRSAEALGAHGVVSETRRSAPLSPVAVKASAGAARHLPVVQVPNLPRYIEELKEAGVWVYGLAGEGEVALEAADYDRPLAWVIGSEGSGLRRLVRDRCDQLVHIALRGRTPSLNAAVAAGIAVHWALAARRG</sequence>
<dbReference type="PANTHER" id="PTHR46429:SF1">
    <property type="entry name" value="23S RRNA (GUANOSINE-2'-O-)-METHYLTRANSFERASE RLMB"/>
    <property type="match status" value="1"/>
</dbReference>
<dbReference type="InterPro" id="IPR001537">
    <property type="entry name" value="SpoU_MeTrfase"/>
</dbReference>
<dbReference type="NCBIfam" id="TIGR00186">
    <property type="entry name" value="rRNA_methyl_3"/>
    <property type="match status" value="1"/>
</dbReference>
<dbReference type="InterPro" id="IPR029064">
    <property type="entry name" value="Ribosomal_eL30-like_sf"/>
</dbReference>
<dbReference type="Pfam" id="PF00588">
    <property type="entry name" value="SpoU_methylase"/>
    <property type="match status" value="1"/>
</dbReference>
<dbReference type="Gene3D" id="3.40.1280.10">
    <property type="match status" value="1"/>
</dbReference>
<organism evidence="4 5">
    <name type="scientific">Oceanithermus desulfurans NBRC 100063</name>
    <dbReference type="NCBI Taxonomy" id="1227550"/>
    <lineage>
        <taxon>Bacteria</taxon>
        <taxon>Thermotogati</taxon>
        <taxon>Deinococcota</taxon>
        <taxon>Deinococci</taxon>
        <taxon>Thermales</taxon>
        <taxon>Thermaceae</taxon>
        <taxon>Oceanithermus</taxon>
    </lineage>
</organism>
<keyword evidence="2 4" id="KW-0808">Transferase</keyword>
<reference evidence="4 5" key="1">
    <citation type="submission" date="2019-07" db="EMBL/GenBank/DDBJ databases">
        <title>Whole genome shotgun sequence of Oceanithermus desulfurans NBRC 100063.</title>
        <authorList>
            <person name="Hosoyama A."/>
            <person name="Uohara A."/>
            <person name="Ohji S."/>
            <person name="Ichikawa N."/>
        </authorList>
    </citation>
    <scope>NUCLEOTIDE SEQUENCE [LARGE SCALE GENOMIC DNA]</scope>
    <source>
        <strain evidence="4 5">NBRC 100063</strain>
    </source>
</reference>
<feature type="domain" description="RNA 2-O ribose methyltransferase substrate binding" evidence="3">
    <location>
        <begin position="2"/>
        <end position="72"/>
    </location>
</feature>
<evidence type="ECO:0000313" key="5">
    <source>
        <dbReference type="Proteomes" id="UP000321827"/>
    </source>
</evidence>
<dbReference type="GO" id="GO:0005829">
    <property type="term" value="C:cytosol"/>
    <property type="evidence" value="ECO:0007669"/>
    <property type="project" value="TreeGrafter"/>
</dbReference>
<dbReference type="GO" id="GO:0032259">
    <property type="term" value="P:methylation"/>
    <property type="evidence" value="ECO:0007669"/>
    <property type="project" value="UniProtKB-KW"/>
</dbReference>
<dbReference type="PANTHER" id="PTHR46429">
    <property type="entry name" value="23S RRNA (GUANOSINE-2'-O-)-METHYLTRANSFERASE RLMB"/>
    <property type="match status" value="1"/>
</dbReference>
<dbReference type="AlphaFoldDB" id="A0A511RI43"/>
<dbReference type="GO" id="GO:0008173">
    <property type="term" value="F:RNA methyltransferase activity"/>
    <property type="evidence" value="ECO:0007669"/>
    <property type="project" value="InterPro"/>
</dbReference>
<name>A0A511RI43_9DEIN</name>
<dbReference type="InterPro" id="IPR029028">
    <property type="entry name" value="Alpha/beta_knot_MTases"/>
</dbReference>
<evidence type="ECO:0000259" key="3">
    <source>
        <dbReference type="SMART" id="SM00967"/>
    </source>
</evidence>
<accession>A0A511RI43</accession>
<dbReference type="Proteomes" id="UP000321827">
    <property type="component" value="Unassembled WGS sequence"/>
</dbReference>
<protein>
    <submittedName>
        <fullName evidence="4">23S rRNA (Guanosine(2251)-2'-O)-methyltransferase RlmB</fullName>
    </submittedName>
</protein>
<dbReference type="RefSeq" id="WP_147144905.1">
    <property type="nucleotide sequence ID" value="NZ_BJXN01000001.1"/>
</dbReference>
<evidence type="ECO:0000313" key="4">
    <source>
        <dbReference type="EMBL" id="GEM88767.1"/>
    </source>
</evidence>
<dbReference type="GO" id="GO:0006396">
    <property type="term" value="P:RNA processing"/>
    <property type="evidence" value="ECO:0007669"/>
    <property type="project" value="InterPro"/>
</dbReference>
<dbReference type="OrthoDB" id="9794400at2"/>
<dbReference type="Pfam" id="PF08032">
    <property type="entry name" value="SpoU_sub_bind"/>
    <property type="match status" value="1"/>
</dbReference>
<proteinExistence type="predicted"/>
<dbReference type="EMBL" id="BJXN01000001">
    <property type="protein sequence ID" value="GEM88767.1"/>
    <property type="molecule type" value="Genomic_DNA"/>
</dbReference>
<dbReference type="SUPFAM" id="SSF55315">
    <property type="entry name" value="L30e-like"/>
    <property type="match status" value="1"/>
</dbReference>
<dbReference type="Gene3D" id="3.30.1330.30">
    <property type="match status" value="1"/>
</dbReference>
<keyword evidence="1 4" id="KW-0489">Methyltransferase</keyword>
<evidence type="ECO:0000256" key="2">
    <source>
        <dbReference type="ARBA" id="ARBA00022679"/>
    </source>
</evidence>
<dbReference type="InterPro" id="IPR013123">
    <property type="entry name" value="SpoU_subst-bd"/>
</dbReference>
<dbReference type="CDD" id="cd18103">
    <property type="entry name" value="SpoU-like_RlmB"/>
    <property type="match status" value="1"/>
</dbReference>
<gene>
    <name evidence="4" type="ORF">ODE01S_02010</name>
</gene>
<dbReference type="InterPro" id="IPR004441">
    <property type="entry name" value="rRNA_MeTrfase_TrmH"/>
</dbReference>